<organism evidence="2">
    <name type="scientific">Oryza glaberrima</name>
    <name type="common">African rice</name>
    <dbReference type="NCBI Taxonomy" id="4538"/>
    <lineage>
        <taxon>Eukaryota</taxon>
        <taxon>Viridiplantae</taxon>
        <taxon>Streptophyta</taxon>
        <taxon>Embryophyta</taxon>
        <taxon>Tracheophyta</taxon>
        <taxon>Spermatophyta</taxon>
        <taxon>Magnoliopsida</taxon>
        <taxon>Liliopsida</taxon>
        <taxon>Poales</taxon>
        <taxon>Poaceae</taxon>
        <taxon>BOP clade</taxon>
        <taxon>Oryzoideae</taxon>
        <taxon>Oryzeae</taxon>
        <taxon>Oryzinae</taxon>
        <taxon>Oryza</taxon>
    </lineage>
</organism>
<dbReference type="EMBL" id="AP018861">
    <property type="protein sequence ID" value="BBF89498.1"/>
    <property type="molecule type" value="Genomic_DNA"/>
</dbReference>
<accession>A0A679BDB6</accession>
<feature type="compositionally biased region" description="Polar residues" evidence="1">
    <location>
        <begin position="89"/>
        <end position="101"/>
    </location>
</feature>
<protein>
    <submittedName>
        <fullName evidence="2">Uncharacterized protein</fullName>
    </submittedName>
</protein>
<proteinExistence type="predicted"/>
<dbReference type="AlphaFoldDB" id="A0A679BDB6"/>
<sequence>MGGLCRFSGSVTPTTVSGNGAAKVTQSSIANYVACYGGRGNSEAPTVVRVEAWGARSITSTLGLVLPGFTTNGSTSGPVDHERPHGSVTAITGGNNQTQVQDLPPTLN</sequence>
<reference evidence="2" key="1">
    <citation type="submission" date="2018-08" db="EMBL/GenBank/DDBJ databases">
        <title>Oryza glaberrima genomic DNA, chromosome 11, BAC clone:Ogla0116K10.</title>
        <authorList>
            <person name="Wu J."/>
            <person name="Kanamori H."/>
        </authorList>
    </citation>
    <scope>NUCLEOTIDE SEQUENCE</scope>
    <source>
        <strain evidence="2">IRGC104038</strain>
    </source>
</reference>
<name>A0A679BDB6_ORYGL</name>
<evidence type="ECO:0000313" key="2">
    <source>
        <dbReference type="EMBL" id="BBF89498.1"/>
    </source>
</evidence>
<evidence type="ECO:0000256" key="1">
    <source>
        <dbReference type="SAM" id="MobiDB-lite"/>
    </source>
</evidence>
<feature type="region of interest" description="Disordered" evidence="1">
    <location>
        <begin position="69"/>
        <end position="108"/>
    </location>
</feature>
<gene>
    <name evidence="2" type="primary">Ogla0116K10.32</name>
</gene>